<proteinExistence type="predicted"/>
<gene>
    <name evidence="2" type="ORF">GFD30_17765</name>
</gene>
<dbReference type="EMBL" id="WIAO01000024">
    <property type="protein sequence ID" value="MQM27405.1"/>
    <property type="molecule type" value="Genomic_DNA"/>
</dbReference>
<sequence length="252" mass="26762">MTRNLTLIKGLAAAGAAGLLLTGCGGNDPTMPPDGGATGDSDGGGSGSSSYSVMAEWEGCEALDDIQPIQEFMGIQDWGTNGLKSSDIPSGLDGEAFNCGADMATVAVYTSESEVTGNRDYPGTSTIDIGVAPWESDAEATENFQSRVDQLTEALETGGTEYSNVQEGEIEGDWDESFYFAGNSATGYSLSAIVRKADIVFYAFIDYTTDPAVEHDSEPIYPFTDEEFRTWVIGEYMPTTYADLLAKKESGL</sequence>
<evidence type="ECO:0000313" key="3">
    <source>
        <dbReference type="Proteomes" id="UP000477750"/>
    </source>
</evidence>
<evidence type="ECO:0000256" key="1">
    <source>
        <dbReference type="SAM" id="MobiDB-lite"/>
    </source>
</evidence>
<feature type="region of interest" description="Disordered" evidence="1">
    <location>
        <begin position="27"/>
        <end position="51"/>
    </location>
</feature>
<accession>A0A6L5GCL2</accession>
<evidence type="ECO:0008006" key="4">
    <source>
        <dbReference type="Google" id="ProtNLM"/>
    </source>
</evidence>
<name>A0A6L5GCL2_9ACTN</name>
<dbReference type="PROSITE" id="PS51257">
    <property type="entry name" value="PROKAR_LIPOPROTEIN"/>
    <property type="match status" value="1"/>
</dbReference>
<feature type="compositionally biased region" description="Gly residues" evidence="1">
    <location>
        <begin position="36"/>
        <end position="47"/>
    </location>
</feature>
<dbReference type="RefSeq" id="WP_153026545.1">
    <property type="nucleotide sequence ID" value="NZ_WIAO01000024.1"/>
</dbReference>
<comment type="caution">
    <text evidence="2">The sequence shown here is derived from an EMBL/GenBank/DDBJ whole genome shotgun (WGS) entry which is preliminary data.</text>
</comment>
<reference evidence="2 3" key="1">
    <citation type="submission" date="2019-10" db="EMBL/GenBank/DDBJ databases">
        <title>Glycomyces albidus sp. nov., a novel actinomycete isolated from rhizosphere soil of wheat (Triticum aestivum L.).</title>
        <authorList>
            <person name="Qian L."/>
        </authorList>
    </citation>
    <scope>NUCLEOTIDE SEQUENCE [LARGE SCALE GENOMIC DNA]</scope>
    <source>
        <strain evidence="2 3">NEAU-7082</strain>
    </source>
</reference>
<evidence type="ECO:0000313" key="2">
    <source>
        <dbReference type="EMBL" id="MQM27405.1"/>
    </source>
</evidence>
<protein>
    <recommendedName>
        <fullName evidence="4">DUF3558 domain-containing protein</fullName>
    </recommendedName>
</protein>
<keyword evidence="3" id="KW-1185">Reference proteome</keyword>
<organism evidence="2 3">
    <name type="scientific">Glycomyces albidus</name>
    <dbReference type="NCBI Taxonomy" id="2656774"/>
    <lineage>
        <taxon>Bacteria</taxon>
        <taxon>Bacillati</taxon>
        <taxon>Actinomycetota</taxon>
        <taxon>Actinomycetes</taxon>
        <taxon>Glycomycetales</taxon>
        <taxon>Glycomycetaceae</taxon>
        <taxon>Glycomyces</taxon>
    </lineage>
</organism>
<dbReference type="Proteomes" id="UP000477750">
    <property type="component" value="Unassembled WGS sequence"/>
</dbReference>
<dbReference type="AlphaFoldDB" id="A0A6L5GCL2"/>